<keyword evidence="2" id="KW-1185">Reference proteome</keyword>
<sequence length="131" mass="15042">METIVEPQVVLRFARSPWRSMLVSKGFGTTPMQQNHPWSEWWQNKKALGDLAGGYIDETRVKIAKEFGVDFMILSITGGTQDMKNTSDHFSVEKFQGLNREFLTKIQEANHMEQKPRLAGFCLLPLWDPQA</sequence>
<accession>A0ABP0ILJ5</accession>
<organism evidence="1 2">
    <name type="scientific">Durusdinium trenchii</name>
    <dbReference type="NCBI Taxonomy" id="1381693"/>
    <lineage>
        <taxon>Eukaryota</taxon>
        <taxon>Sar</taxon>
        <taxon>Alveolata</taxon>
        <taxon>Dinophyceae</taxon>
        <taxon>Suessiales</taxon>
        <taxon>Symbiodiniaceae</taxon>
        <taxon>Durusdinium</taxon>
    </lineage>
</organism>
<proteinExistence type="predicted"/>
<feature type="non-terminal residue" evidence="1">
    <location>
        <position position="131"/>
    </location>
</feature>
<reference evidence="1 2" key="1">
    <citation type="submission" date="2024-02" db="EMBL/GenBank/DDBJ databases">
        <authorList>
            <person name="Chen Y."/>
            <person name="Shah S."/>
            <person name="Dougan E. K."/>
            <person name="Thang M."/>
            <person name="Chan C."/>
        </authorList>
    </citation>
    <scope>NUCLEOTIDE SEQUENCE [LARGE SCALE GENOMIC DNA]</scope>
</reference>
<evidence type="ECO:0000313" key="2">
    <source>
        <dbReference type="Proteomes" id="UP001642464"/>
    </source>
</evidence>
<dbReference type="Proteomes" id="UP001642464">
    <property type="component" value="Unassembled WGS sequence"/>
</dbReference>
<name>A0ABP0ILJ5_9DINO</name>
<dbReference type="EMBL" id="CAXAMM010004034">
    <property type="protein sequence ID" value="CAK9002204.1"/>
    <property type="molecule type" value="Genomic_DNA"/>
</dbReference>
<dbReference type="Gene3D" id="3.20.20.140">
    <property type="entry name" value="Metal-dependent hydrolases"/>
    <property type="match status" value="1"/>
</dbReference>
<gene>
    <name evidence="1" type="ORF">SCF082_LOCUS7241</name>
</gene>
<comment type="caution">
    <text evidence="1">The sequence shown here is derived from an EMBL/GenBank/DDBJ whole genome shotgun (WGS) entry which is preliminary data.</text>
</comment>
<evidence type="ECO:0000313" key="1">
    <source>
        <dbReference type="EMBL" id="CAK9002204.1"/>
    </source>
</evidence>
<protein>
    <submittedName>
        <fullName evidence="1">Uncharacterized protein</fullName>
    </submittedName>
</protein>